<gene>
    <name evidence="1" type="ORF">BOTBODRAFT_176347</name>
</gene>
<evidence type="ECO:0000313" key="2">
    <source>
        <dbReference type="Proteomes" id="UP000027195"/>
    </source>
</evidence>
<protein>
    <submittedName>
        <fullName evidence="1">Uncharacterized protein</fullName>
    </submittedName>
</protein>
<dbReference type="InParanoid" id="A0A067M9G6"/>
<proteinExistence type="predicted"/>
<evidence type="ECO:0000313" key="1">
    <source>
        <dbReference type="EMBL" id="KDQ12398.1"/>
    </source>
</evidence>
<dbReference type="EMBL" id="KL198050">
    <property type="protein sequence ID" value="KDQ12398.1"/>
    <property type="molecule type" value="Genomic_DNA"/>
</dbReference>
<keyword evidence="2" id="KW-1185">Reference proteome</keyword>
<dbReference type="Proteomes" id="UP000027195">
    <property type="component" value="Unassembled WGS sequence"/>
</dbReference>
<dbReference type="HOGENOM" id="CLU_177922_0_0_1"/>
<accession>A0A067M9G6</accession>
<reference evidence="2" key="1">
    <citation type="journal article" date="2014" name="Proc. Natl. Acad. Sci. U.S.A.">
        <title>Extensive sampling of basidiomycete genomes demonstrates inadequacy of the white-rot/brown-rot paradigm for wood decay fungi.</title>
        <authorList>
            <person name="Riley R."/>
            <person name="Salamov A.A."/>
            <person name="Brown D.W."/>
            <person name="Nagy L.G."/>
            <person name="Floudas D."/>
            <person name="Held B.W."/>
            <person name="Levasseur A."/>
            <person name="Lombard V."/>
            <person name="Morin E."/>
            <person name="Otillar R."/>
            <person name="Lindquist E.A."/>
            <person name="Sun H."/>
            <person name="LaButti K.M."/>
            <person name="Schmutz J."/>
            <person name="Jabbour D."/>
            <person name="Luo H."/>
            <person name="Baker S.E."/>
            <person name="Pisabarro A.G."/>
            <person name="Walton J.D."/>
            <person name="Blanchette R.A."/>
            <person name="Henrissat B."/>
            <person name="Martin F."/>
            <person name="Cullen D."/>
            <person name="Hibbett D.S."/>
            <person name="Grigoriev I.V."/>
        </authorList>
    </citation>
    <scope>NUCLEOTIDE SEQUENCE [LARGE SCALE GENOMIC DNA]</scope>
    <source>
        <strain evidence="2">FD-172 SS1</strain>
    </source>
</reference>
<organism evidence="1 2">
    <name type="scientific">Botryobasidium botryosum (strain FD-172 SS1)</name>
    <dbReference type="NCBI Taxonomy" id="930990"/>
    <lineage>
        <taxon>Eukaryota</taxon>
        <taxon>Fungi</taxon>
        <taxon>Dikarya</taxon>
        <taxon>Basidiomycota</taxon>
        <taxon>Agaricomycotina</taxon>
        <taxon>Agaricomycetes</taxon>
        <taxon>Cantharellales</taxon>
        <taxon>Botryobasidiaceae</taxon>
        <taxon>Botryobasidium</taxon>
    </lineage>
</organism>
<dbReference type="AlphaFoldDB" id="A0A067M9G6"/>
<name>A0A067M9G6_BOTB1</name>
<sequence length="76" mass="8329">MATAQQPASTSMARTTSDDAFVPIPFDQCGGLGPKNLFSIDYSTSHPDATDEECTITFKALDDKELKQYRALGQKR</sequence>